<proteinExistence type="predicted"/>
<evidence type="ECO:0000313" key="1">
    <source>
        <dbReference type="EMBL" id="TRY67081.1"/>
    </source>
</evidence>
<reference evidence="1 2" key="1">
    <citation type="journal article" date="2018" name="Nat. Ecol. Evol.">
        <title>Genomic signatures of mitonuclear coevolution across populations of Tigriopus californicus.</title>
        <authorList>
            <person name="Barreto F.S."/>
            <person name="Watson E.T."/>
            <person name="Lima T.G."/>
            <person name="Willett C.S."/>
            <person name="Edmands S."/>
            <person name="Li W."/>
            <person name="Burton R.S."/>
        </authorList>
    </citation>
    <scope>NUCLEOTIDE SEQUENCE [LARGE SCALE GENOMIC DNA]</scope>
    <source>
        <strain evidence="1 2">San Diego</strain>
    </source>
</reference>
<comment type="caution">
    <text evidence="1">The sequence shown here is derived from an EMBL/GenBank/DDBJ whole genome shotgun (WGS) entry which is preliminary data.</text>
</comment>
<name>A0A553NNQ7_TIGCA</name>
<evidence type="ECO:0000313" key="2">
    <source>
        <dbReference type="Proteomes" id="UP000318571"/>
    </source>
</evidence>
<protein>
    <submittedName>
        <fullName evidence="1">Uncharacterized protein</fullName>
    </submittedName>
</protein>
<dbReference type="Proteomes" id="UP000318571">
    <property type="component" value="Chromosome 4"/>
</dbReference>
<gene>
    <name evidence="1" type="ORF">TCAL_03741</name>
</gene>
<dbReference type="OMA" id="CHRTAIR"/>
<dbReference type="Gene3D" id="3.80.10.10">
    <property type="entry name" value="Ribonuclease Inhibitor"/>
    <property type="match status" value="1"/>
</dbReference>
<sequence>MPSRKRPSLLERLALETIGSIFKSSCHRSAQYLLSMAEMQEFDHPHLGLEVDPQINRVVRQLQVAFLDEVPQKFHQFILRECLVALSDLFRATSLLHHEASLHIQGSDPESRRRRLMREELQLAFVKFFCHRTAIREINLTPEFLGYRPLHWCIVARLCSLIWNMESLVTLRLGGWNCLQYGLLSRHNQSEGWQLKCMPNLTRIQVSSVGEKFFEVIGTFCPNLKELKVQSSSITDLVTFWVSKCSQLECIELFDNFAVTPIGFAQLLRALANLRSLGRCDVIGEAFTLLYADKSIFRRSIGSACPELLSLEEIDCEAKISPEALSFIINHCKNLKSLRFKFLPTDEVNLLSAEPYGTLSMLNTLNLLSELNLSACDFYGHHLFQVLQQRGKFLQKLELNDVDEMNWNSIELIGNQVPNLKFLSLRCCHFQSLPNLDSVQVQMTTSSHLATDWRPFQALRGLDIVIFTPMHFVVVKGIVQFASLLKSFIFNLLSDDLEEDHVRHIMKWNSFTNLEEFEVTAGSRLSIHIVNFIIERCPNLNRLGRLRNWGRLQKHEIEAIQKEISSRNFNLKFDNDF</sequence>
<dbReference type="GO" id="GO:0031146">
    <property type="term" value="P:SCF-dependent proteasomal ubiquitin-dependent protein catabolic process"/>
    <property type="evidence" value="ECO:0007669"/>
    <property type="project" value="TreeGrafter"/>
</dbReference>
<dbReference type="InterPro" id="IPR032675">
    <property type="entry name" value="LRR_dom_sf"/>
</dbReference>
<dbReference type="OrthoDB" id="6350214at2759"/>
<dbReference type="SUPFAM" id="SSF52047">
    <property type="entry name" value="RNI-like"/>
    <property type="match status" value="1"/>
</dbReference>
<organism evidence="1 2">
    <name type="scientific">Tigriopus californicus</name>
    <name type="common">Marine copepod</name>
    <dbReference type="NCBI Taxonomy" id="6832"/>
    <lineage>
        <taxon>Eukaryota</taxon>
        <taxon>Metazoa</taxon>
        <taxon>Ecdysozoa</taxon>
        <taxon>Arthropoda</taxon>
        <taxon>Crustacea</taxon>
        <taxon>Multicrustacea</taxon>
        <taxon>Hexanauplia</taxon>
        <taxon>Copepoda</taxon>
        <taxon>Harpacticoida</taxon>
        <taxon>Harpacticidae</taxon>
        <taxon>Tigriopus</taxon>
    </lineage>
</organism>
<dbReference type="AlphaFoldDB" id="A0A553NNQ7"/>
<dbReference type="PANTHER" id="PTHR13318">
    <property type="entry name" value="PARTNER OF PAIRED, ISOFORM B-RELATED"/>
    <property type="match status" value="1"/>
</dbReference>
<accession>A0A553NNQ7</accession>
<dbReference type="EMBL" id="VCGU01000011">
    <property type="protein sequence ID" value="TRY67081.1"/>
    <property type="molecule type" value="Genomic_DNA"/>
</dbReference>
<keyword evidence="2" id="KW-1185">Reference proteome</keyword>
<dbReference type="GO" id="GO:0019005">
    <property type="term" value="C:SCF ubiquitin ligase complex"/>
    <property type="evidence" value="ECO:0007669"/>
    <property type="project" value="TreeGrafter"/>
</dbReference>